<dbReference type="SUPFAM" id="SSF47240">
    <property type="entry name" value="Ferritin-like"/>
    <property type="match status" value="1"/>
</dbReference>
<evidence type="ECO:0000313" key="2">
    <source>
        <dbReference type="Proteomes" id="UP000544872"/>
    </source>
</evidence>
<organism evidence="1 2">
    <name type="scientific">Novispirillum itersonii</name>
    <name type="common">Aquaspirillum itersonii</name>
    <dbReference type="NCBI Taxonomy" id="189"/>
    <lineage>
        <taxon>Bacteria</taxon>
        <taxon>Pseudomonadati</taxon>
        <taxon>Pseudomonadota</taxon>
        <taxon>Alphaproteobacteria</taxon>
        <taxon>Rhodospirillales</taxon>
        <taxon>Novispirillaceae</taxon>
        <taxon>Novispirillum</taxon>
    </lineage>
</organism>
<reference evidence="1 2" key="1">
    <citation type="submission" date="2020-08" db="EMBL/GenBank/DDBJ databases">
        <title>Genomic Encyclopedia of Type Strains, Phase IV (KMG-IV): sequencing the most valuable type-strain genomes for metagenomic binning, comparative biology and taxonomic classification.</title>
        <authorList>
            <person name="Goeker M."/>
        </authorList>
    </citation>
    <scope>NUCLEOTIDE SEQUENCE [LARGE SCALE GENOMIC DNA]</scope>
    <source>
        <strain evidence="1 2">DSM 11590</strain>
    </source>
</reference>
<keyword evidence="1" id="KW-0560">Oxidoreductase</keyword>
<dbReference type="Pfam" id="PF05138">
    <property type="entry name" value="PaaA_PaaC"/>
    <property type="match status" value="1"/>
</dbReference>
<dbReference type="GO" id="GO:0005829">
    <property type="term" value="C:cytosol"/>
    <property type="evidence" value="ECO:0007669"/>
    <property type="project" value="TreeGrafter"/>
</dbReference>
<proteinExistence type="predicted"/>
<dbReference type="InterPro" id="IPR009078">
    <property type="entry name" value="Ferritin-like_SF"/>
</dbReference>
<dbReference type="InterPro" id="IPR007814">
    <property type="entry name" value="PaaA_PaaC"/>
</dbReference>
<dbReference type="InterPro" id="IPR012347">
    <property type="entry name" value="Ferritin-like"/>
</dbReference>
<keyword evidence="2" id="KW-1185">Reference proteome</keyword>
<accession>A0A7W9ZGC6</accession>
<dbReference type="PANTHER" id="PTHR30458">
    <property type="entry name" value="PHENYLACETIC ACID DEGRADATION PROTEIN PAA"/>
    <property type="match status" value="1"/>
</dbReference>
<sequence length="277" mass="31626">MSKWKTYDKGDALPEDYKALLLNLMAFQADSEYAGAQRVAENMRFAPRPEEAYRLSKKVMEEMGHGYYVWNLMQDLGVDVDARLQELVQNPDSPDPKKVNVINGFRKENWSKWFEDWYDVGLFSTVVTPAAVAFLGQYRECSYLPWARVNVRIHKEEHGHLAFGVWCTKRNIEFGGEKAREICQSKVSKFMKVGLGFYGRPSAGSNASAMFDKYYEYGIKTRTPEELTAEYLELLESRLKEVGLELPKDVTPDYDMRMGYDAGDVQVSKAADAVDAA</sequence>
<dbReference type="Proteomes" id="UP000544872">
    <property type="component" value="Unassembled WGS sequence"/>
</dbReference>
<dbReference type="GO" id="GO:0010124">
    <property type="term" value="P:phenylacetate catabolic process"/>
    <property type="evidence" value="ECO:0007669"/>
    <property type="project" value="InterPro"/>
</dbReference>
<gene>
    <name evidence="1" type="ORF">FHS48_002355</name>
</gene>
<dbReference type="Gene3D" id="1.20.1260.10">
    <property type="match status" value="1"/>
</dbReference>
<protein>
    <submittedName>
        <fullName evidence="1">Ring-1,2-phenylacetyl-CoA epoxidase subunit PaaA</fullName>
        <ecNumber evidence="1">1.14.13.149</ecNumber>
    </submittedName>
</protein>
<dbReference type="GO" id="GO:0097266">
    <property type="term" value="F:phenylacetyl-CoA 1,2-epoxidase activity"/>
    <property type="evidence" value="ECO:0007669"/>
    <property type="project" value="UniProtKB-EC"/>
</dbReference>
<evidence type="ECO:0000313" key="1">
    <source>
        <dbReference type="EMBL" id="MBB6210925.1"/>
    </source>
</evidence>
<dbReference type="EMBL" id="JACIIX010000008">
    <property type="protein sequence ID" value="MBB6210925.1"/>
    <property type="molecule type" value="Genomic_DNA"/>
</dbReference>
<comment type="caution">
    <text evidence="1">The sequence shown here is derived from an EMBL/GenBank/DDBJ whole genome shotgun (WGS) entry which is preliminary data.</text>
</comment>
<name>A0A7W9ZGC6_NOVIT</name>
<dbReference type="RefSeq" id="WP_184263740.1">
    <property type="nucleotide sequence ID" value="NZ_JACIIX010000008.1"/>
</dbReference>
<dbReference type="PANTHER" id="PTHR30458:SF0">
    <property type="entry name" value="1,2-PHENYLACETYL-COA EPOXIDASE, SUBUNIT C"/>
    <property type="match status" value="1"/>
</dbReference>
<dbReference type="EC" id="1.14.13.149" evidence="1"/>
<dbReference type="AlphaFoldDB" id="A0A7W9ZGC6"/>
<dbReference type="InterPro" id="IPR052703">
    <property type="entry name" value="Aromatic_CoA_ox/epox"/>
</dbReference>